<dbReference type="Proteomes" id="UP000247810">
    <property type="component" value="Unassembled WGS sequence"/>
</dbReference>
<dbReference type="PANTHER" id="PTHR21310:SF51">
    <property type="entry name" value="AMINOGLYCOSIDE PHOSPHOTRANSFERASE DOMAIN-CONTAINING PROTEIN"/>
    <property type="match status" value="1"/>
</dbReference>
<dbReference type="SUPFAM" id="SSF56112">
    <property type="entry name" value="Protein kinase-like (PK-like)"/>
    <property type="match status" value="1"/>
</dbReference>
<dbReference type="OrthoDB" id="10003767at2759"/>
<proteinExistence type="predicted"/>
<dbReference type="VEuPathDB" id="FungiDB:BO71DRAFT_458078"/>
<reference evidence="1 2" key="1">
    <citation type="submission" date="2018-02" db="EMBL/GenBank/DDBJ databases">
        <title>The genomes of Aspergillus section Nigri reveals drivers in fungal speciation.</title>
        <authorList>
            <consortium name="DOE Joint Genome Institute"/>
            <person name="Vesth T.C."/>
            <person name="Nybo J."/>
            <person name="Theobald S."/>
            <person name="Brandl J."/>
            <person name="Frisvad J.C."/>
            <person name="Nielsen K.F."/>
            <person name="Lyhne E.K."/>
            <person name="Kogle M.E."/>
            <person name="Kuo A."/>
            <person name="Riley R."/>
            <person name="Clum A."/>
            <person name="Nolan M."/>
            <person name="Lipzen A."/>
            <person name="Salamov A."/>
            <person name="Henrissat B."/>
            <person name="Wiebenga A."/>
            <person name="De vries R.P."/>
            <person name="Grigoriev I.V."/>
            <person name="Mortensen U.H."/>
            <person name="Andersen M.R."/>
            <person name="Baker S.E."/>
        </authorList>
    </citation>
    <scope>NUCLEOTIDE SEQUENCE [LARGE SCALE GENOMIC DNA]</scope>
    <source>
        <strain evidence="1 2">CBS 707.79</strain>
    </source>
</reference>
<dbReference type="STRING" id="1448320.A0A319D3V3"/>
<dbReference type="EMBL" id="KZ825925">
    <property type="protein sequence ID" value="PYH92126.1"/>
    <property type="molecule type" value="Genomic_DNA"/>
</dbReference>
<accession>A0A319D3V3</accession>
<evidence type="ECO:0000313" key="1">
    <source>
        <dbReference type="EMBL" id="PYH92126.1"/>
    </source>
</evidence>
<sequence length="433" mass="49470">MDEPNKSSDTNESSLLPLETRFGALLNISAESLVSLITDVRRKLTTDKFTTASIIKRIEGAHNLIHIAEFNDKLRYVVRLPFSGCHDRFTETAKRALISKVKMMQFIKKRTMIPMPEVYDYDASFDNTIKAPYVVESFIQGTPIFDAWFNNSDLMPLEERRLRILDSVAEAMAQLRGFNFDEIGSVEVDDQGHRLIHPCYSYKVSDKDMWYEESGPYESTVGYLRARLAEQHSGTGKKDESLEFGCRMFLDMMISCLPRSTNRNSDDHETFVLAVPQFDSINILVDDQCHVTGFINWDGVQTMPRFLGYAIFPSWITRDLDPLVYNYPGDAHEDSPDLLKRYRLLYNRKMQGLLRGVADARFVNKTHIFEAICVAVTNPITRMEIVRTLVAKAFPASLDGALRLMVKAGEGNLLRRDKERLMGGFEALLSVHF</sequence>
<keyword evidence="2" id="KW-1185">Reference proteome</keyword>
<dbReference type="PANTHER" id="PTHR21310">
    <property type="entry name" value="AMINOGLYCOSIDE PHOSPHOTRANSFERASE-RELATED-RELATED"/>
    <property type="match status" value="1"/>
</dbReference>
<dbReference type="InterPro" id="IPR011009">
    <property type="entry name" value="Kinase-like_dom_sf"/>
</dbReference>
<name>A0A319D3V3_9EURO</name>
<organism evidence="1 2">
    <name type="scientific">Aspergillus ellipticus CBS 707.79</name>
    <dbReference type="NCBI Taxonomy" id="1448320"/>
    <lineage>
        <taxon>Eukaryota</taxon>
        <taxon>Fungi</taxon>
        <taxon>Dikarya</taxon>
        <taxon>Ascomycota</taxon>
        <taxon>Pezizomycotina</taxon>
        <taxon>Eurotiomycetes</taxon>
        <taxon>Eurotiomycetidae</taxon>
        <taxon>Eurotiales</taxon>
        <taxon>Aspergillaceae</taxon>
        <taxon>Aspergillus</taxon>
        <taxon>Aspergillus subgen. Circumdati</taxon>
    </lineage>
</organism>
<dbReference type="AlphaFoldDB" id="A0A319D3V3"/>
<dbReference type="InterPro" id="IPR051678">
    <property type="entry name" value="AGP_Transferase"/>
</dbReference>
<evidence type="ECO:0000313" key="2">
    <source>
        <dbReference type="Proteomes" id="UP000247810"/>
    </source>
</evidence>
<protein>
    <submittedName>
        <fullName evidence="1">Uncharacterized protein</fullName>
    </submittedName>
</protein>
<gene>
    <name evidence="1" type="ORF">BO71DRAFT_458078</name>
</gene>